<dbReference type="AlphaFoldDB" id="A0A6A3ADG3"/>
<evidence type="ECO:0000313" key="2">
    <source>
        <dbReference type="EMBL" id="KAE8702086.1"/>
    </source>
</evidence>
<comment type="caution">
    <text evidence="2">The sequence shown here is derived from an EMBL/GenBank/DDBJ whole genome shotgun (WGS) entry which is preliminary data.</text>
</comment>
<keyword evidence="3" id="KW-1185">Reference proteome</keyword>
<dbReference type="Proteomes" id="UP000436088">
    <property type="component" value="Unassembled WGS sequence"/>
</dbReference>
<feature type="region of interest" description="Disordered" evidence="1">
    <location>
        <begin position="121"/>
        <end position="155"/>
    </location>
</feature>
<protein>
    <submittedName>
        <fullName evidence="2">Uncharacterized protein</fullName>
    </submittedName>
</protein>
<reference evidence="2" key="1">
    <citation type="submission" date="2019-09" db="EMBL/GenBank/DDBJ databases">
        <title>Draft genome information of white flower Hibiscus syriacus.</title>
        <authorList>
            <person name="Kim Y.-M."/>
        </authorList>
    </citation>
    <scope>NUCLEOTIDE SEQUENCE [LARGE SCALE GENOMIC DNA]</scope>
    <source>
        <strain evidence="2">YM2019G1</strain>
    </source>
</reference>
<dbReference type="PANTHER" id="PTHR31317:SF14">
    <property type="entry name" value="DUF1005 FAMILY PROTEIN (DUF1005)"/>
    <property type="match status" value="1"/>
</dbReference>
<organism evidence="2 3">
    <name type="scientific">Hibiscus syriacus</name>
    <name type="common">Rose of Sharon</name>
    <dbReference type="NCBI Taxonomy" id="106335"/>
    <lineage>
        <taxon>Eukaryota</taxon>
        <taxon>Viridiplantae</taxon>
        <taxon>Streptophyta</taxon>
        <taxon>Embryophyta</taxon>
        <taxon>Tracheophyta</taxon>
        <taxon>Spermatophyta</taxon>
        <taxon>Magnoliopsida</taxon>
        <taxon>eudicotyledons</taxon>
        <taxon>Gunneridae</taxon>
        <taxon>Pentapetalae</taxon>
        <taxon>rosids</taxon>
        <taxon>malvids</taxon>
        <taxon>Malvales</taxon>
        <taxon>Malvaceae</taxon>
        <taxon>Malvoideae</taxon>
        <taxon>Hibiscus</taxon>
    </lineage>
</organism>
<dbReference type="Pfam" id="PF06219">
    <property type="entry name" value="DUF1005"/>
    <property type="match status" value="1"/>
</dbReference>
<evidence type="ECO:0000256" key="1">
    <source>
        <dbReference type="SAM" id="MobiDB-lite"/>
    </source>
</evidence>
<gene>
    <name evidence="2" type="ORF">F3Y22_tig00110503pilonHSYRG00774</name>
</gene>
<sequence length="155" mass="17690">MPVRSFDLQIISFETLAGDETSRSQRLPDDDVVFLQAEAQELPIPNNFVSPQQRRKLVVFQDGWMKVGNDLDKSTAKLHLMVRAKPDPQFFFQFGGKLECSPVMFQIQCNIRQPVFSCKFSADRSGSRSLPPDFSNKNRERKKHAHIPHGVARST</sequence>
<evidence type="ECO:0000313" key="3">
    <source>
        <dbReference type="Proteomes" id="UP000436088"/>
    </source>
</evidence>
<name>A0A6A3ADG3_HIBSY</name>
<accession>A0A6A3ADG3</accession>
<proteinExistence type="predicted"/>
<dbReference type="PANTHER" id="PTHR31317">
    <property type="entry name" value="OS08G0163500 PROTEIN"/>
    <property type="match status" value="1"/>
</dbReference>
<dbReference type="EMBL" id="VEPZ02001013">
    <property type="protein sequence ID" value="KAE8702086.1"/>
    <property type="molecule type" value="Genomic_DNA"/>
</dbReference>
<dbReference type="InterPro" id="IPR010410">
    <property type="entry name" value="DUF1005"/>
</dbReference>